<dbReference type="EMBL" id="WJXA01000012">
    <property type="protein sequence ID" value="KAF7124165.1"/>
    <property type="molecule type" value="Genomic_DNA"/>
</dbReference>
<dbReference type="AlphaFoldDB" id="A0A834G3I7"/>
<comment type="caution">
    <text evidence="2">The sequence shown here is derived from an EMBL/GenBank/DDBJ whole genome shotgun (WGS) entry which is preliminary data.</text>
</comment>
<feature type="region of interest" description="Disordered" evidence="1">
    <location>
        <begin position="9"/>
        <end position="33"/>
    </location>
</feature>
<keyword evidence="3" id="KW-1185">Reference proteome</keyword>
<organism evidence="2 3">
    <name type="scientific">Rhododendron simsii</name>
    <name type="common">Sims's rhododendron</name>
    <dbReference type="NCBI Taxonomy" id="118357"/>
    <lineage>
        <taxon>Eukaryota</taxon>
        <taxon>Viridiplantae</taxon>
        <taxon>Streptophyta</taxon>
        <taxon>Embryophyta</taxon>
        <taxon>Tracheophyta</taxon>
        <taxon>Spermatophyta</taxon>
        <taxon>Magnoliopsida</taxon>
        <taxon>eudicotyledons</taxon>
        <taxon>Gunneridae</taxon>
        <taxon>Pentapetalae</taxon>
        <taxon>asterids</taxon>
        <taxon>Ericales</taxon>
        <taxon>Ericaceae</taxon>
        <taxon>Ericoideae</taxon>
        <taxon>Rhodoreae</taxon>
        <taxon>Rhododendron</taxon>
    </lineage>
</organism>
<sequence>MEIICNPIQSQDIPLPTSSHGASQVGQPLHRLPNHKPLHRFNYHMDLDGLPDPMPLVLHHGTRHNLKMKM</sequence>
<name>A0A834G3I7_RHOSS</name>
<evidence type="ECO:0000313" key="3">
    <source>
        <dbReference type="Proteomes" id="UP000626092"/>
    </source>
</evidence>
<gene>
    <name evidence="2" type="ORF">RHSIM_Rhsim12G0050100</name>
</gene>
<proteinExistence type="predicted"/>
<feature type="compositionally biased region" description="Polar residues" evidence="1">
    <location>
        <begin position="9"/>
        <end position="26"/>
    </location>
</feature>
<accession>A0A834G3I7</accession>
<evidence type="ECO:0000256" key="1">
    <source>
        <dbReference type="SAM" id="MobiDB-lite"/>
    </source>
</evidence>
<protein>
    <submittedName>
        <fullName evidence="2">Uncharacterized protein</fullName>
    </submittedName>
</protein>
<dbReference type="Proteomes" id="UP000626092">
    <property type="component" value="Unassembled WGS sequence"/>
</dbReference>
<evidence type="ECO:0000313" key="2">
    <source>
        <dbReference type="EMBL" id="KAF7124165.1"/>
    </source>
</evidence>
<reference evidence="2" key="1">
    <citation type="submission" date="2019-11" db="EMBL/GenBank/DDBJ databases">
        <authorList>
            <person name="Liu Y."/>
            <person name="Hou J."/>
            <person name="Li T.-Q."/>
            <person name="Guan C.-H."/>
            <person name="Wu X."/>
            <person name="Wu H.-Z."/>
            <person name="Ling F."/>
            <person name="Zhang R."/>
            <person name="Shi X.-G."/>
            <person name="Ren J.-P."/>
            <person name="Chen E.-F."/>
            <person name="Sun J.-M."/>
        </authorList>
    </citation>
    <scope>NUCLEOTIDE SEQUENCE</scope>
    <source>
        <strain evidence="2">Adult_tree_wgs_1</strain>
        <tissue evidence="2">Leaves</tissue>
    </source>
</reference>